<reference evidence="5 6" key="1">
    <citation type="submission" date="2020-09" db="EMBL/GenBank/DDBJ databases">
        <title>Paenibacillus sp. strain PR3 16S rRNA gene Genome sequencing and assembly.</title>
        <authorList>
            <person name="Kim J."/>
        </authorList>
    </citation>
    <scope>NUCLEOTIDE SEQUENCE [LARGE SCALE GENOMIC DNA]</scope>
    <source>
        <strain evidence="5 6">PR3</strain>
    </source>
</reference>
<dbReference type="RefSeq" id="WP_191201851.1">
    <property type="nucleotide sequence ID" value="NZ_JACXZA010000001.1"/>
</dbReference>
<evidence type="ECO:0000256" key="2">
    <source>
        <dbReference type="ARBA" id="ARBA00023125"/>
    </source>
</evidence>
<name>A0ABR8MSQ5_9BACL</name>
<dbReference type="PROSITE" id="PS01124">
    <property type="entry name" value="HTH_ARAC_FAMILY_2"/>
    <property type="match status" value="1"/>
</dbReference>
<feature type="domain" description="HTH araC/xylS-type" evidence="4">
    <location>
        <begin position="23"/>
        <end position="121"/>
    </location>
</feature>
<keyword evidence="2" id="KW-0238">DNA-binding</keyword>
<evidence type="ECO:0000256" key="3">
    <source>
        <dbReference type="ARBA" id="ARBA00023163"/>
    </source>
</evidence>
<proteinExistence type="predicted"/>
<protein>
    <submittedName>
        <fullName evidence="5">Helix-turn-helix transcriptional regulator</fullName>
    </submittedName>
</protein>
<evidence type="ECO:0000259" key="4">
    <source>
        <dbReference type="PROSITE" id="PS01124"/>
    </source>
</evidence>
<dbReference type="PANTHER" id="PTHR43280:SF10">
    <property type="entry name" value="REGULATORY PROTEIN POCR"/>
    <property type="match status" value="1"/>
</dbReference>
<dbReference type="InterPro" id="IPR020449">
    <property type="entry name" value="Tscrpt_reg_AraC-type_HTH"/>
</dbReference>
<sequence>MCAVELSDLACPCCQQPTWRLYTDIERYVSEHLSRDITLKELANRFAYSPNYFGVLFRDQVGVSFNDFLVDMRMKRAKEMLATQRFKIYEVADLVGYKSLTYFTRMFKKAYGMTPGDYKKLG</sequence>
<evidence type="ECO:0000313" key="6">
    <source>
        <dbReference type="Proteomes" id="UP000609346"/>
    </source>
</evidence>
<dbReference type="Proteomes" id="UP000609346">
    <property type="component" value="Unassembled WGS sequence"/>
</dbReference>
<keyword evidence="6" id="KW-1185">Reference proteome</keyword>
<gene>
    <name evidence="5" type="ORF">H8B09_02260</name>
</gene>
<comment type="caution">
    <text evidence="5">The sequence shown here is derived from an EMBL/GenBank/DDBJ whole genome shotgun (WGS) entry which is preliminary data.</text>
</comment>
<evidence type="ECO:0000256" key="1">
    <source>
        <dbReference type="ARBA" id="ARBA00023015"/>
    </source>
</evidence>
<keyword evidence="1" id="KW-0805">Transcription regulation</keyword>
<dbReference type="PANTHER" id="PTHR43280">
    <property type="entry name" value="ARAC-FAMILY TRANSCRIPTIONAL REGULATOR"/>
    <property type="match status" value="1"/>
</dbReference>
<dbReference type="SMART" id="SM00342">
    <property type="entry name" value="HTH_ARAC"/>
    <property type="match status" value="1"/>
</dbReference>
<keyword evidence="3" id="KW-0804">Transcription</keyword>
<evidence type="ECO:0000313" key="5">
    <source>
        <dbReference type="EMBL" id="MBD3917564.1"/>
    </source>
</evidence>
<dbReference type="InterPro" id="IPR009057">
    <property type="entry name" value="Homeodomain-like_sf"/>
</dbReference>
<organism evidence="5 6">
    <name type="scientific">Paenibacillus terricola</name>
    <dbReference type="NCBI Taxonomy" id="2763503"/>
    <lineage>
        <taxon>Bacteria</taxon>
        <taxon>Bacillati</taxon>
        <taxon>Bacillota</taxon>
        <taxon>Bacilli</taxon>
        <taxon>Bacillales</taxon>
        <taxon>Paenibacillaceae</taxon>
        <taxon>Paenibacillus</taxon>
    </lineage>
</organism>
<dbReference type="PRINTS" id="PR00032">
    <property type="entry name" value="HTHARAC"/>
</dbReference>
<dbReference type="Gene3D" id="1.10.10.60">
    <property type="entry name" value="Homeodomain-like"/>
    <property type="match status" value="2"/>
</dbReference>
<dbReference type="SUPFAM" id="SSF46689">
    <property type="entry name" value="Homeodomain-like"/>
    <property type="match status" value="2"/>
</dbReference>
<accession>A0ABR8MSQ5</accession>
<dbReference type="Pfam" id="PF12833">
    <property type="entry name" value="HTH_18"/>
    <property type="match status" value="1"/>
</dbReference>
<dbReference type="InterPro" id="IPR018062">
    <property type="entry name" value="HTH_AraC-typ_CS"/>
</dbReference>
<dbReference type="EMBL" id="JACXZA010000001">
    <property type="protein sequence ID" value="MBD3917564.1"/>
    <property type="molecule type" value="Genomic_DNA"/>
</dbReference>
<dbReference type="InterPro" id="IPR018060">
    <property type="entry name" value="HTH_AraC"/>
</dbReference>
<dbReference type="PROSITE" id="PS00041">
    <property type="entry name" value="HTH_ARAC_FAMILY_1"/>
    <property type="match status" value="1"/>
</dbReference>